<reference evidence="1 2" key="1">
    <citation type="journal article" date="2019" name="Genome Biol. Evol.">
        <title>Insights into the evolution of the New World diploid cottons (Gossypium, subgenus Houzingenia) based on genome sequencing.</title>
        <authorList>
            <person name="Grover C.E."/>
            <person name="Arick M.A. 2nd"/>
            <person name="Thrash A."/>
            <person name="Conover J.L."/>
            <person name="Sanders W.S."/>
            <person name="Peterson D.G."/>
            <person name="Frelichowski J.E."/>
            <person name="Scheffler J.A."/>
            <person name="Scheffler B.E."/>
            <person name="Wendel J.F."/>
        </authorList>
    </citation>
    <scope>NUCLEOTIDE SEQUENCE [LARGE SCALE GENOMIC DNA]</scope>
    <source>
        <strain evidence="1">27</strain>
        <tissue evidence="1">Leaf</tissue>
    </source>
</reference>
<dbReference type="Proteomes" id="UP000593561">
    <property type="component" value="Unassembled WGS sequence"/>
</dbReference>
<organism evidence="1 2">
    <name type="scientific">Gossypium davidsonii</name>
    <name type="common">Davidson's cotton</name>
    <name type="synonym">Gossypium klotzschianum subsp. davidsonii</name>
    <dbReference type="NCBI Taxonomy" id="34287"/>
    <lineage>
        <taxon>Eukaryota</taxon>
        <taxon>Viridiplantae</taxon>
        <taxon>Streptophyta</taxon>
        <taxon>Embryophyta</taxon>
        <taxon>Tracheophyta</taxon>
        <taxon>Spermatophyta</taxon>
        <taxon>Magnoliopsida</taxon>
        <taxon>eudicotyledons</taxon>
        <taxon>Gunneridae</taxon>
        <taxon>Pentapetalae</taxon>
        <taxon>rosids</taxon>
        <taxon>malvids</taxon>
        <taxon>Malvales</taxon>
        <taxon>Malvaceae</taxon>
        <taxon>Malvoideae</taxon>
        <taxon>Gossypium</taxon>
    </lineage>
</organism>
<evidence type="ECO:0000313" key="1">
    <source>
        <dbReference type="EMBL" id="MBA0608705.1"/>
    </source>
</evidence>
<sequence>MGWFRYLFSPFKRLWNRLHSRHTRGKFSGHIVFIVVTYLFPPIEARLRCRKRNIHPVQGCEVMPMRGCSSVVVNTGALTNRCFAFETNRLVQELQLGLNLLILGSSTSGYHLYKENHEDAPHEKQPPLPSAF</sequence>
<proteinExistence type="predicted"/>
<accession>A0A7J8R4R2</accession>
<evidence type="ECO:0000313" key="2">
    <source>
        <dbReference type="Proteomes" id="UP000593561"/>
    </source>
</evidence>
<comment type="caution">
    <text evidence="1">The sequence shown here is derived from an EMBL/GenBank/DDBJ whole genome shotgun (WGS) entry which is preliminary data.</text>
</comment>
<gene>
    <name evidence="1" type="ORF">Godav_020894</name>
</gene>
<dbReference type="EMBL" id="JABFAC010000003">
    <property type="protein sequence ID" value="MBA0608705.1"/>
    <property type="molecule type" value="Genomic_DNA"/>
</dbReference>
<dbReference type="AlphaFoldDB" id="A0A7J8R4R2"/>
<protein>
    <submittedName>
        <fullName evidence="1">Uncharacterized protein</fullName>
    </submittedName>
</protein>
<name>A0A7J8R4R2_GOSDV</name>
<keyword evidence="2" id="KW-1185">Reference proteome</keyword>